<proteinExistence type="predicted"/>
<reference evidence="2 3" key="1">
    <citation type="submission" date="2018-11" db="EMBL/GenBank/DDBJ databases">
        <title>Rhodococcus spongicola sp. nov. and Rhodococcus xishaensis sp. nov. from marine sponges.</title>
        <authorList>
            <person name="Li L."/>
            <person name="Lin H.W."/>
        </authorList>
    </citation>
    <scope>NUCLEOTIDE SEQUENCE [LARGE SCALE GENOMIC DNA]</scope>
    <source>
        <strain evidence="2 3">LHW51113</strain>
    </source>
</reference>
<gene>
    <name evidence="2" type="ORF">EGT50_13495</name>
</gene>
<sequence>MGVPDSEQRTPFYGVLMIIAALAAAIVVSYYGPAWLRVTVYIVAVPVVAVGFVFTLRDYSR</sequence>
<keyword evidence="1" id="KW-1133">Transmembrane helix</keyword>
<comment type="caution">
    <text evidence="2">The sequence shown here is derived from an EMBL/GenBank/DDBJ whole genome shotgun (WGS) entry which is preliminary data.</text>
</comment>
<name>A0A3S3AI98_9NOCA</name>
<keyword evidence="3" id="KW-1185">Reference proteome</keyword>
<feature type="transmembrane region" description="Helical" evidence="1">
    <location>
        <begin position="12"/>
        <end position="32"/>
    </location>
</feature>
<evidence type="ECO:0000313" key="3">
    <source>
        <dbReference type="Proteomes" id="UP000283479"/>
    </source>
</evidence>
<keyword evidence="1" id="KW-0472">Membrane</keyword>
<dbReference type="EMBL" id="RKLO01000005">
    <property type="protein sequence ID" value="RVW01248.1"/>
    <property type="molecule type" value="Genomic_DNA"/>
</dbReference>
<dbReference type="Proteomes" id="UP000283479">
    <property type="component" value="Unassembled WGS sequence"/>
</dbReference>
<protein>
    <submittedName>
        <fullName evidence="2">Uncharacterized protein</fullName>
    </submittedName>
</protein>
<organism evidence="2 3">
    <name type="scientific">Rhodococcus xishaensis</name>
    <dbReference type="NCBI Taxonomy" id="2487364"/>
    <lineage>
        <taxon>Bacteria</taxon>
        <taxon>Bacillati</taxon>
        <taxon>Actinomycetota</taxon>
        <taxon>Actinomycetes</taxon>
        <taxon>Mycobacteriales</taxon>
        <taxon>Nocardiaceae</taxon>
        <taxon>Rhodococcus</taxon>
    </lineage>
</organism>
<feature type="transmembrane region" description="Helical" evidence="1">
    <location>
        <begin position="38"/>
        <end position="56"/>
    </location>
</feature>
<evidence type="ECO:0000256" key="1">
    <source>
        <dbReference type="SAM" id="Phobius"/>
    </source>
</evidence>
<keyword evidence="1" id="KW-0812">Transmembrane</keyword>
<accession>A0A3S3AI98</accession>
<evidence type="ECO:0000313" key="2">
    <source>
        <dbReference type="EMBL" id="RVW01248.1"/>
    </source>
</evidence>
<dbReference type="AlphaFoldDB" id="A0A3S3AI98"/>